<reference evidence="2" key="1">
    <citation type="submission" date="2022-11" db="UniProtKB">
        <authorList>
            <consortium name="WormBaseParasite"/>
        </authorList>
    </citation>
    <scope>IDENTIFICATION</scope>
</reference>
<name>A0AC34R7M1_9BILA</name>
<organism evidence="1 2">
    <name type="scientific">Panagrolaimus sp. JU765</name>
    <dbReference type="NCBI Taxonomy" id="591449"/>
    <lineage>
        <taxon>Eukaryota</taxon>
        <taxon>Metazoa</taxon>
        <taxon>Ecdysozoa</taxon>
        <taxon>Nematoda</taxon>
        <taxon>Chromadorea</taxon>
        <taxon>Rhabditida</taxon>
        <taxon>Tylenchina</taxon>
        <taxon>Panagrolaimomorpha</taxon>
        <taxon>Panagrolaimoidea</taxon>
        <taxon>Panagrolaimidae</taxon>
        <taxon>Panagrolaimus</taxon>
    </lineage>
</organism>
<sequence>NLSCDDTSLITRDLSCPNERCPISSSSIPNTDIYHVQGQWGTWSLWTACTVTCGSGIKQRSRACNIPNRCIGAATERETCNTHVCPTIPSTEPQWTDWTSWNQCSVSCGIGSQARYRKCATSQNTIAYTCAGKTMDIRNCEELPCNNVISNSIAGMWATWQSWSTCSESCGPGIQTRQRYCLKEPCDGSGMQRMACNLKECAQWGQWGGWSQCSRLCGKGLMSRSRACPIPNACPGSSIEQSFCALAIGQWSGWSAWGQCSQTCGAGIKRRTRHCQGGNCPGNLRESIVCNLGTCGTTTANWGGEDDSTTTTTSTTNVGIITTIGSGVTNHISTVSVIGIESSTTTTTTTSQPFITTTVQPTTTTQASSTTTTSTIFPSTTPEMEWRLLPRDSSQDSVLRWTLMPKSKDDLLSPNSRFQYFNGKGISSARSVSQNEARQLRLRF</sequence>
<dbReference type="WBParaSite" id="JU765_v2.g4129.t2">
    <property type="protein sequence ID" value="JU765_v2.g4129.t2"/>
    <property type="gene ID" value="JU765_v2.g4129"/>
</dbReference>
<dbReference type="Proteomes" id="UP000887576">
    <property type="component" value="Unplaced"/>
</dbReference>
<accession>A0AC34R7M1</accession>
<proteinExistence type="predicted"/>
<evidence type="ECO:0000313" key="1">
    <source>
        <dbReference type="Proteomes" id="UP000887576"/>
    </source>
</evidence>
<evidence type="ECO:0000313" key="2">
    <source>
        <dbReference type="WBParaSite" id="JU765_v2.g4129.t2"/>
    </source>
</evidence>
<protein>
    <submittedName>
        <fullName evidence="2">Uncharacterized protein</fullName>
    </submittedName>
</protein>